<dbReference type="InterPro" id="IPR000719">
    <property type="entry name" value="Prot_kinase_dom"/>
</dbReference>
<keyword evidence="2 4" id="KW-0547">Nucleotide-binding</keyword>
<dbReference type="PANTHER" id="PTHR16305:SF28">
    <property type="entry name" value="GUANYLATE CYCLASE DOMAIN-CONTAINING PROTEIN"/>
    <property type="match status" value="1"/>
</dbReference>
<dbReference type="Pfam" id="PF00069">
    <property type="entry name" value="Pkinase"/>
    <property type="match status" value="1"/>
</dbReference>
<feature type="region of interest" description="Disordered" evidence="5">
    <location>
        <begin position="1"/>
        <end position="46"/>
    </location>
</feature>
<dbReference type="EC" id="2.7.11.1" evidence="7"/>
<dbReference type="InterPro" id="IPR011990">
    <property type="entry name" value="TPR-like_helical_dom_sf"/>
</dbReference>
<name>A0A517Y031_9BACT</name>
<feature type="compositionally biased region" description="Polar residues" evidence="5">
    <location>
        <begin position="14"/>
        <end position="23"/>
    </location>
</feature>
<dbReference type="CDD" id="cd14014">
    <property type="entry name" value="STKc_PknB_like"/>
    <property type="match status" value="1"/>
</dbReference>
<dbReference type="SMART" id="SM00220">
    <property type="entry name" value="S_TKc"/>
    <property type="match status" value="1"/>
</dbReference>
<dbReference type="SUPFAM" id="SSF48452">
    <property type="entry name" value="TPR-like"/>
    <property type="match status" value="2"/>
</dbReference>
<keyword evidence="7" id="KW-0418">Kinase</keyword>
<organism evidence="7 8">
    <name type="scientific">Urbifossiella limnaea</name>
    <dbReference type="NCBI Taxonomy" id="2528023"/>
    <lineage>
        <taxon>Bacteria</taxon>
        <taxon>Pseudomonadati</taxon>
        <taxon>Planctomycetota</taxon>
        <taxon>Planctomycetia</taxon>
        <taxon>Gemmatales</taxon>
        <taxon>Gemmataceae</taxon>
        <taxon>Urbifossiella</taxon>
    </lineage>
</organism>
<dbReference type="InterPro" id="IPR008271">
    <property type="entry name" value="Ser/Thr_kinase_AS"/>
</dbReference>
<dbReference type="InterPro" id="IPR029787">
    <property type="entry name" value="Nucleotide_cyclase"/>
</dbReference>
<evidence type="ECO:0000313" key="8">
    <source>
        <dbReference type="Proteomes" id="UP000319576"/>
    </source>
</evidence>
<evidence type="ECO:0000313" key="7">
    <source>
        <dbReference type="EMBL" id="QDU23126.1"/>
    </source>
</evidence>
<feature type="compositionally biased region" description="Pro residues" evidence="5">
    <location>
        <begin position="1"/>
        <end position="12"/>
    </location>
</feature>
<evidence type="ECO:0000256" key="2">
    <source>
        <dbReference type="ARBA" id="ARBA00022741"/>
    </source>
</evidence>
<dbReference type="InterPro" id="IPR027417">
    <property type="entry name" value="P-loop_NTPase"/>
</dbReference>
<dbReference type="GO" id="GO:0005524">
    <property type="term" value="F:ATP binding"/>
    <property type="evidence" value="ECO:0007669"/>
    <property type="project" value="UniProtKB-UniRule"/>
</dbReference>
<reference evidence="7 8" key="1">
    <citation type="submission" date="2019-02" db="EMBL/GenBank/DDBJ databases">
        <title>Deep-cultivation of Planctomycetes and their phenomic and genomic characterization uncovers novel biology.</title>
        <authorList>
            <person name="Wiegand S."/>
            <person name="Jogler M."/>
            <person name="Boedeker C."/>
            <person name="Pinto D."/>
            <person name="Vollmers J."/>
            <person name="Rivas-Marin E."/>
            <person name="Kohn T."/>
            <person name="Peeters S.H."/>
            <person name="Heuer A."/>
            <person name="Rast P."/>
            <person name="Oberbeckmann S."/>
            <person name="Bunk B."/>
            <person name="Jeske O."/>
            <person name="Meyerdierks A."/>
            <person name="Storesund J.E."/>
            <person name="Kallscheuer N."/>
            <person name="Luecker S."/>
            <person name="Lage O.M."/>
            <person name="Pohl T."/>
            <person name="Merkel B.J."/>
            <person name="Hornburger P."/>
            <person name="Mueller R.-W."/>
            <person name="Bruemmer F."/>
            <person name="Labrenz M."/>
            <person name="Spormann A.M."/>
            <person name="Op den Camp H."/>
            <person name="Overmann J."/>
            <person name="Amann R."/>
            <person name="Jetten M.S.M."/>
            <person name="Mascher T."/>
            <person name="Medema M.H."/>
            <person name="Devos D.P."/>
            <person name="Kaster A.-K."/>
            <person name="Ovreas L."/>
            <person name="Rohde M."/>
            <person name="Galperin M.Y."/>
            <person name="Jogler C."/>
        </authorList>
    </citation>
    <scope>NUCLEOTIDE SEQUENCE [LARGE SCALE GENOMIC DNA]</scope>
    <source>
        <strain evidence="7 8">ETA_A1</strain>
    </source>
</reference>
<evidence type="ECO:0000256" key="3">
    <source>
        <dbReference type="ARBA" id="ARBA00022840"/>
    </source>
</evidence>
<dbReference type="EMBL" id="CP036273">
    <property type="protein sequence ID" value="QDU23126.1"/>
    <property type="molecule type" value="Genomic_DNA"/>
</dbReference>
<dbReference type="Gene3D" id="3.30.70.1230">
    <property type="entry name" value="Nucleotide cyclase"/>
    <property type="match status" value="1"/>
</dbReference>
<dbReference type="Gene3D" id="3.30.200.20">
    <property type="entry name" value="Phosphorylase Kinase, domain 1"/>
    <property type="match status" value="1"/>
</dbReference>
<keyword evidence="7" id="KW-0808">Transferase</keyword>
<evidence type="ECO:0000256" key="1">
    <source>
        <dbReference type="ARBA" id="ARBA00004167"/>
    </source>
</evidence>
<dbReference type="InterPro" id="IPR017441">
    <property type="entry name" value="Protein_kinase_ATP_BS"/>
</dbReference>
<dbReference type="KEGG" id="uli:ETAA1_51170"/>
<dbReference type="GO" id="GO:0016020">
    <property type="term" value="C:membrane"/>
    <property type="evidence" value="ECO:0007669"/>
    <property type="project" value="UniProtKB-SubCell"/>
</dbReference>
<dbReference type="SUPFAM" id="SSF55073">
    <property type="entry name" value="Nucleotide cyclase"/>
    <property type="match status" value="1"/>
</dbReference>
<dbReference type="PROSITE" id="PS00108">
    <property type="entry name" value="PROTEIN_KINASE_ST"/>
    <property type="match status" value="1"/>
</dbReference>
<dbReference type="Proteomes" id="UP000319576">
    <property type="component" value="Chromosome"/>
</dbReference>
<keyword evidence="3 4" id="KW-0067">ATP-binding</keyword>
<dbReference type="Pfam" id="PF13191">
    <property type="entry name" value="AAA_16"/>
    <property type="match status" value="1"/>
</dbReference>
<dbReference type="Gene3D" id="1.25.40.10">
    <property type="entry name" value="Tetratricopeptide repeat domain"/>
    <property type="match status" value="1"/>
</dbReference>
<proteinExistence type="predicted"/>
<sequence>MVPPPPIHPPPAADNQTPVNSLTGAPEGAAGATLDYTGSESAPRSPDLADDLDAAFGDRFSLEKALGQGGFGTVYDAFDRRLSRRVAIKATRTRSGNPDQLLREARALAQLRHPGIVAVYDVAVAGGHCFVVSELLPGPSLAEWARTTPPTPVEAARVTAEVADALAHAHARSIVHRDLKPSNVVFGDGRRPVLVDFGLALSDQDAAAERGVVSGTPAYMSPEQAAGRAHRPDGRTDVYGLAATLYSVLCGRAPFRGATTGEVIRQVREDDPAPPRQLRPDLPAALEAACLKGLAKLPADRFTTAADFAEALRRAVGLLPSLDAAPAAAPVRPTTPTAPRGPRTERRPVTLVQFACEPATGEDDDPTEVLAAFQAACAAATTDHGGLTLQAGGSGLLAVFGYPIAHEDAPRQAVRAALAACAKAPGAAAAVGTGTAVVTETPGATPTVVGDVTSAVAAVTAAGAAGVTLTDGTHRLTADYFDTEPAGEVKPRGATAAVPVFRVTAERDTRSRVDAADPARLTPLVGRDREVELLRERWQQAADGVRNVLLLVADPGLGKSRLVRTLKDFALGRGDSHVADSTQAGGPAAAVEWYCSPYHAGSPFYPVTDYFDRAYGLGREPDPARRLDLLVSRLRGDGVHDAEELALFAAMLSVPAGARLPALALSPDRQRERTLDALLGWLAARAEAAPVLFVVEDLHWIDPSTEALLARFVEDGGEARVLGVFTFRPEYDPPWKGKAVQTQVALNRLTRAQVGELIRAQAGPDVPADVVEKIAERTDGVPLFVEEFTRLVAEGGKDGLQAAIPASLQDLLLARLDRMASDREVVQLGATIGRTFGYDLIRAATDRDEAVLRAELRKLVDAGLLFPKGTIPRATYTFKHALIQDAAYQSLVKKTRQQLHRRVAGALEASFPEVVGTQPELLAHHLSEAGETARSVGYWRTAGERARGRSAYPEAIRHLSRGLALLATRPEGAERDGEELQFRLPLAASFLAVRGYAAPEVEEQIARARALCERLGPTSPLFHVLMISWAVRFIRGQSDAAVAASQEILALAADRDDSFKTEAHWARGSCEWWAGNFERSLHLSTRGVGLYQIEPSRPHAAAHGQNCGPLMTCYVAWGHLVLGRPDEGRRWLQRALDLADELNDKFLRTATRWHVAFFYALGGWTAESRALCEEVLAVSTEESYAFWVALGLGVRGMLLAQEGKPAEAVPCLRDAVAGCDAIGSGILHTCFLGELAEALWRAGSRDEARAALARGREHNDRLGQRAFESELLRREALFLADEGDTAGAAAGLEAARAVAAAQGATLFERRAALALERLRST</sequence>
<feature type="domain" description="Protein kinase" evidence="6">
    <location>
        <begin position="60"/>
        <end position="322"/>
    </location>
</feature>
<dbReference type="GO" id="GO:0005737">
    <property type="term" value="C:cytoplasm"/>
    <property type="evidence" value="ECO:0007669"/>
    <property type="project" value="TreeGrafter"/>
</dbReference>
<dbReference type="PROSITE" id="PS50011">
    <property type="entry name" value="PROTEIN_KINASE_DOM"/>
    <property type="match status" value="1"/>
</dbReference>
<dbReference type="InterPro" id="IPR011009">
    <property type="entry name" value="Kinase-like_dom_sf"/>
</dbReference>
<gene>
    <name evidence="7" type="primary">prkC_24</name>
    <name evidence="7" type="ORF">ETAA1_51170</name>
</gene>
<dbReference type="OrthoDB" id="222290at2"/>
<dbReference type="GO" id="GO:0004016">
    <property type="term" value="F:adenylate cyclase activity"/>
    <property type="evidence" value="ECO:0007669"/>
    <property type="project" value="TreeGrafter"/>
</dbReference>
<keyword evidence="8" id="KW-1185">Reference proteome</keyword>
<evidence type="ECO:0000256" key="5">
    <source>
        <dbReference type="SAM" id="MobiDB-lite"/>
    </source>
</evidence>
<dbReference type="SUPFAM" id="SSF56112">
    <property type="entry name" value="Protein kinase-like (PK-like)"/>
    <property type="match status" value="1"/>
</dbReference>
<comment type="subcellular location">
    <subcellularLocation>
        <location evidence="1">Membrane</location>
        <topology evidence="1">Single-pass membrane protein</topology>
    </subcellularLocation>
</comment>
<evidence type="ECO:0000259" key="6">
    <source>
        <dbReference type="PROSITE" id="PS50011"/>
    </source>
</evidence>
<dbReference type="Gene3D" id="1.10.510.10">
    <property type="entry name" value="Transferase(Phosphotransferase) domain 1"/>
    <property type="match status" value="1"/>
</dbReference>
<dbReference type="SUPFAM" id="SSF52540">
    <property type="entry name" value="P-loop containing nucleoside triphosphate hydrolases"/>
    <property type="match status" value="1"/>
</dbReference>
<feature type="binding site" evidence="4">
    <location>
        <position position="89"/>
    </location>
    <ligand>
        <name>ATP</name>
        <dbReference type="ChEBI" id="CHEBI:30616"/>
    </ligand>
</feature>
<dbReference type="GO" id="GO:0004674">
    <property type="term" value="F:protein serine/threonine kinase activity"/>
    <property type="evidence" value="ECO:0007669"/>
    <property type="project" value="UniProtKB-EC"/>
</dbReference>
<accession>A0A517Y031</accession>
<evidence type="ECO:0000256" key="4">
    <source>
        <dbReference type="PROSITE-ProRule" id="PRU10141"/>
    </source>
</evidence>
<dbReference type="PROSITE" id="PS00107">
    <property type="entry name" value="PROTEIN_KINASE_ATP"/>
    <property type="match status" value="1"/>
</dbReference>
<dbReference type="RefSeq" id="WP_145243227.1">
    <property type="nucleotide sequence ID" value="NZ_CP036273.1"/>
</dbReference>
<dbReference type="PANTHER" id="PTHR16305">
    <property type="entry name" value="TESTICULAR SOLUBLE ADENYLYL CYCLASE"/>
    <property type="match status" value="1"/>
</dbReference>
<protein>
    <submittedName>
        <fullName evidence="7">Serine/threonine-protein kinase PrkC</fullName>
        <ecNumber evidence="7">2.7.11.1</ecNumber>
    </submittedName>
</protein>
<dbReference type="InterPro" id="IPR041664">
    <property type="entry name" value="AAA_16"/>
</dbReference>